<protein>
    <submittedName>
        <fullName evidence="5">Branched-chain amino acid transport system substrate-binding protein</fullName>
    </submittedName>
</protein>
<keyword evidence="2 3" id="KW-0732">Signal</keyword>
<dbReference type="Gene3D" id="3.40.50.2300">
    <property type="match status" value="2"/>
</dbReference>
<reference evidence="5 6" key="1">
    <citation type="submission" date="2020-07" db="EMBL/GenBank/DDBJ databases">
        <title>Genomic Encyclopedia of Type Strains, Phase IV (KMG-V): Genome sequencing to study the core and pangenomes of soil and plant-associated prokaryotes.</title>
        <authorList>
            <person name="Whitman W."/>
        </authorList>
    </citation>
    <scope>NUCLEOTIDE SEQUENCE [LARGE SCALE GENOMIC DNA]</scope>
    <source>
        <strain evidence="5 6">SAS40</strain>
    </source>
</reference>
<name>A0A7Y9IQS4_9BURK</name>
<evidence type="ECO:0000313" key="6">
    <source>
        <dbReference type="Proteomes" id="UP000542125"/>
    </source>
</evidence>
<sequence length="394" mass="42622">MRLRSAARCLALACLALSPLHAAVAQTIKVGMAMDISGPFSANGTDSRTGYALAMKQLDGKLGGFPVEYIQTDTAGNPDNARQQVERMLQRDDIDLFTGPVASNVALAVGPLLFGKKVPYLSHNTGPSALSGKGCNAYFFGTAYQNDAYHEAAGRFATQKEFKKVVLIAPNYPGGKDAVNGFKHFYEKGATSEIYTKVGQIDYAAELAQLRSDKPDAVYFFLPGAMGIGFIKQFVAAGLDKSITLISTGFSADEDIVQAVGKPMLGIYNTSHWAHDLDVPANKAFVAAYRKEYGRYPSGYAAQAYDVIMAMNAAVKQIGGKVDDREALLAALRKADFESVRGKFVYGNNQFPIENFYLRVVDTDANGQVTNKLVSTILKNYQDSYADQCPLKAS</sequence>
<dbReference type="PANTHER" id="PTHR30483">
    <property type="entry name" value="LEUCINE-SPECIFIC-BINDING PROTEIN"/>
    <property type="match status" value="1"/>
</dbReference>
<dbReference type="InterPro" id="IPR028081">
    <property type="entry name" value="Leu-bd"/>
</dbReference>
<feature type="chain" id="PRO_5030754992" evidence="3">
    <location>
        <begin position="23"/>
        <end position="394"/>
    </location>
</feature>
<dbReference type="InterPro" id="IPR051010">
    <property type="entry name" value="BCAA_transport"/>
</dbReference>
<dbReference type="Proteomes" id="UP000542125">
    <property type="component" value="Unassembled WGS sequence"/>
</dbReference>
<gene>
    <name evidence="5" type="ORF">FHW18_000487</name>
</gene>
<accession>A0A7Y9IQS4</accession>
<comment type="similarity">
    <text evidence="1">Belongs to the leucine-binding protein family.</text>
</comment>
<dbReference type="SUPFAM" id="SSF53822">
    <property type="entry name" value="Periplasmic binding protein-like I"/>
    <property type="match status" value="1"/>
</dbReference>
<evidence type="ECO:0000256" key="3">
    <source>
        <dbReference type="SAM" id="SignalP"/>
    </source>
</evidence>
<organism evidence="5 6">
    <name type="scientific">Pigmentiphaga litoralis</name>
    <dbReference type="NCBI Taxonomy" id="516702"/>
    <lineage>
        <taxon>Bacteria</taxon>
        <taxon>Pseudomonadati</taxon>
        <taxon>Pseudomonadota</taxon>
        <taxon>Betaproteobacteria</taxon>
        <taxon>Burkholderiales</taxon>
        <taxon>Alcaligenaceae</taxon>
        <taxon>Pigmentiphaga</taxon>
    </lineage>
</organism>
<proteinExistence type="inferred from homology"/>
<dbReference type="RefSeq" id="WP_179583071.1">
    <property type="nucleotide sequence ID" value="NZ_JACBYR010000001.1"/>
</dbReference>
<evidence type="ECO:0000256" key="1">
    <source>
        <dbReference type="ARBA" id="ARBA00010062"/>
    </source>
</evidence>
<dbReference type="InterPro" id="IPR028082">
    <property type="entry name" value="Peripla_BP_I"/>
</dbReference>
<evidence type="ECO:0000313" key="5">
    <source>
        <dbReference type="EMBL" id="NYE81216.1"/>
    </source>
</evidence>
<keyword evidence="6" id="KW-1185">Reference proteome</keyword>
<feature type="domain" description="Leucine-binding protein" evidence="4">
    <location>
        <begin position="27"/>
        <end position="364"/>
    </location>
</feature>
<dbReference type="EMBL" id="JACBYR010000001">
    <property type="protein sequence ID" value="NYE81216.1"/>
    <property type="molecule type" value="Genomic_DNA"/>
</dbReference>
<dbReference type="AlphaFoldDB" id="A0A7Y9IQS4"/>
<dbReference type="CDD" id="cd06359">
    <property type="entry name" value="PBP1_Nba-like"/>
    <property type="match status" value="1"/>
</dbReference>
<evidence type="ECO:0000259" key="4">
    <source>
        <dbReference type="Pfam" id="PF13458"/>
    </source>
</evidence>
<comment type="caution">
    <text evidence="5">The sequence shown here is derived from an EMBL/GenBank/DDBJ whole genome shotgun (WGS) entry which is preliminary data.</text>
</comment>
<dbReference type="PANTHER" id="PTHR30483:SF6">
    <property type="entry name" value="PERIPLASMIC BINDING PROTEIN OF ABC TRANSPORTER FOR NATURAL AMINO ACIDS"/>
    <property type="match status" value="1"/>
</dbReference>
<dbReference type="Pfam" id="PF13458">
    <property type="entry name" value="Peripla_BP_6"/>
    <property type="match status" value="1"/>
</dbReference>
<evidence type="ECO:0000256" key="2">
    <source>
        <dbReference type="ARBA" id="ARBA00022729"/>
    </source>
</evidence>
<feature type="signal peptide" evidence="3">
    <location>
        <begin position="1"/>
        <end position="22"/>
    </location>
</feature>